<evidence type="ECO:0000256" key="3">
    <source>
        <dbReference type="SAM" id="Phobius"/>
    </source>
</evidence>
<reference evidence="4 5" key="1">
    <citation type="submission" date="2019-04" db="EMBL/GenBank/DDBJ databases">
        <title>Comparative genomics of Aeromonas veronii strains pathogenic to fish.</title>
        <authorList>
            <person name="Cascarano M.C."/>
            <person name="Smyrli M."/>
            <person name="Katharios P."/>
        </authorList>
    </citation>
    <scope>NUCLEOTIDE SEQUENCE [LARGE SCALE GENOMIC DNA]</scope>
    <source>
        <strain evidence="4 5">XU1</strain>
    </source>
</reference>
<dbReference type="InterPro" id="IPR045584">
    <property type="entry name" value="Pilin-like"/>
</dbReference>
<keyword evidence="3" id="KW-0812">Transmembrane</keyword>
<feature type="transmembrane region" description="Helical" evidence="3">
    <location>
        <begin position="6"/>
        <end position="30"/>
    </location>
</feature>
<dbReference type="NCBIfam" id="TIGR02532">
    <property type="entry name" value="IV_pilin_GFxxxE"/>
    <property type="match status" value="1"/>
</dbReference>
<evidence type="ECO:0000256" key="2">
    <source>
        <dbReference type="ARBA" id="ARBA00022481"/>
    </source>
</evidence>
<protein>
    <submittedName>
        <fullName evidence="4">Prepilin-type N-terminal cleavage/methylation domain-containing protein</fullName>
    </submittedName>
</protein>
<comment type="similarity">
    <text evidence="1">Belongs to the N-Me-Phe pilin family.</text>
</comment>
<dbReference type="SUPFAM" id="SSF54523">
    <property type="entry name" value="Pili subunits"/>
    <property type="match status" value="1"/>
</dbReference>
<accession>A0A4V3Z091</accession>
<gene>
    <name evidence="4" type="ORF">E8Q35_08765</name>
</gene>
<dbReference type="Gene3D" id="3.30.700.10">
    <property type="entry name" value="Glycoprotein, Type 4 Pilin"/>
    <property type="match status" value="1"/>
</dbReference>
<sequence length="145" mass="14735">MKKQSGFTLIELMIVVAIVAILAAVALPAYQNYTKKAKMTEVSVATGKYKTAIELCVQTKGTACVLADIQSGAVAQGNVSTLVGGGGASAWTITSSPTASAASGTLSPLTVNDSFRLTSSTPAADQPLTWTGSCPTAATAEYCPK</sequence>
<name>A0A4V3Z091_AERVE</name>
<evidence type="ECO:0000256" key="1">
    <source>
        <dbReference type="ARBA" id="ARBA00005233"/>
    </source>
</evidence>
<dbReference type="Pfam" id="PF07963">
    <property type="entry name" value="N_methyl"/>
    <property type="match status" value="1"/>
</dbReference>
<dbReference type="PANTHER" id="PTHR30093">
    <property type="entry name" value="GENERAL SECRETION PATHWAY PROTEIN G"/>
    <property type="match status" value="1"/>
</dbReference>
<dbReference type="AlphaFoldDB" id="A0A4V3Z091"/>
<evidence type="ECO:0000313" key="5">
    <source>
        <dbReference type="Proteomes" id="UP000309618"/>
    </source>
</evidence>
<keyword evidence="3" id="KW-1133">Transmembrane helix</keyword>
<dbReference type="InterPro" id="IPR012902">
    <property type="entry name" value="N_methyl_site"/>
</dbReference>
<keyword evidence="3" id="KW-0472">Membrane</keyword>
<proteinExistence type="inferred from homology"/>
<organism evidence="4 5">
    <name type="scientific">Aeromonas veronii</name>
    <dbReference type="NCBI Taxonomy" id="654"/>
    <lineage>
        <taxon>Bacteria</taxon>
        <taxon>Pseudomonadati</taxon>
        <taxon>Pseudomonadota</taxon>
        <taxon>Gammaproteobacteria</taxon>
        <taxon>Aeromonadales</taxon>
        <taxon>Aeromonadaceae</taxon>
        <taxon>Aeromonas</taxon>
    </lineage>
</organism>
<dbReference type="Proteomes" id="UP000309618">
    <property type="component" value="Unassembled WGS sequence"/>
</dbReference>
<keyword evidence="2" id="KW-0488">Methylation</keyword>
<dbReference type="EMBL" id="SSUX01000005">
    <property type="protein sequence ID" value="THJ45762.1"/>
    <property type="molecule type" value="Genomic_DNA"/>
</dbReference>
<dbReference type="RefSeq" id="WP_136501618.1">
    <property type="nucleotide sequence ID" value="NZ_CAAKNJ010000060.1"/>
</dbReference>
<dbReference type="GO" id="GO:0043107">
    <property type="term" value="P:type IV pilus-dependent motility"/>
    <property type="evidence" value="ECO:0007669"/>
    <property type="project" value="TreeGrafter"/>
</dbReference>
<dbReference type="GO" id="GO:0044096">
    <property type="term" value="C:type IV pilus"/>
    <property type="evidence" value="ECO:0007669"/>
    <property type="project" value="TreeGrafter"/>
</dbReference>
<comment type="caution">
    <text evidence="4">The sequence shown here is derived from an EMBL/GenBank/DDBJ whole genome shotgun (WGS) entry which is preliminary data.</text>
</comment>
<dbReference type="PROSITE" id="PS00409">
    <property type="entry name" value="PROKAR_NTER_METHYL"/>
    <property type="match status" value="1"/>
</dbReference>
<evidence type="ECO:0000313" key="4">
    <source>
        <dbReference type="EMBL" id="THJ45762.1"/>
    </source>
</evidence>
<dbReference type="PANTHER" id="PTHR30093:SF34">
    <property type="entry name" value="PREPILIN PEPTIDASE-DEPENDENT PROTEIN D"/>
    <property type="match status" value="1"/>
</dbReference>